<sequence>MIKSGLSEFKSKRVLLLQGPLGPFFKKLGRDLTRAGAQVSKVNFNGGDWLFSSSGSILFRGRVEEWPAFFERVLSEHKIDVVLLFGDCRAMHGIAHEIAAGRGIEIGVFEEGYVRPDYITLERFGVNGYSQIPRDPAVYLNKPIVDIPQNIAVGNAFWHATWWAMSYYLASALLRPVFRHYEHHRPLSLWEGIPWLRSIWRKQYFARKEKGSQAELSSTLTKQFYLVVLQVHNDAQMHVHSDFESIAAFIDCTLTSFAQFAPPGTHLVIKHHPMDRGYHDHTRLIAELARRHGIQDSVRYIHDQHLPTLLEHARGVVLVNSTVGLSALHHSTPLMVCGEAIYDIPGLTFQGSLDQFWRQAEEQPVNGELYQRFRNYLIEHTQLNGNFYRQLDIAGSYAGLQWSASVDEPEVIDAVDEKSCQPTSSQAPLCP</sequence>
<dbReference type="AlphaFoldDB" id="A0A843YLN8"/>
<dbReference type="InterPro" id="IPR007833">
    <property type="entry name" value="Capsule_polysaccharide_synth"/>
</dbReference>
<name>A0A843YLN8_9BURK</name>
<evidence type="ECO:0000313" key="2">
    <source>
        <dbReference type="Proteomes" id="UP000451565"/>
    </source>
</evidence>
<reference evidence="1 2" key="1">
    <citation type="submission" date="2019-10" db="EMBL/GenBank/DDBJ databases">
        <title>Glaciimonas soli sp. nov., a psychrophilic bacterium isolated from the forest soil of a high elevation mountain in Taiwan.</title>
        <authorList>
            <person name="Wang L.-T."/>
            <person name="Shieh W.Y."/>
        </authorList>
    </citation>
    <scope>NUCLEOTIDE SEQUENCE [LARGE SCALE GENOMIC DNA]</scope>
    <source>
        <strain evidence="1 2">GS1</strain>
    </source>
</reference>
<proteinExistence type="predicted"/>
<keyword evidence="2" id="KW-1185">Reference proteome</keyword>
<protein>
    <submittedName>
        <fullName evidence="1">Capsular biosynthesis protein</fullName>
    </submittedName>
</protein>
<dbReference type="RefSeq" id="WP_322741599.1">
    <property type="nucleotide sequence ID" value="NZ_WINI01000004.1"/>
</dbReference>
<dbReference type="GO" id="GO:0000271">
    <property type="term" value="P:polysaccharide biosynthetic process"/>
    <property type="evidence" value="ECO:0007669"/>
    <property type="project" value="InterPro"/>
</dbReference>
<organism evidence="1 2">
    <name type="scientific">Glaciimonas soli</name>
    <dbReference type="NCBI Taxonomy" id="2590999"/>
    <lineage>
        <taxon>Bacteria</taxon>
        <taxon>Pseudomonadati</taxon>
        <taxon>Pseudomonadota</taxon>
        <taxon>Betaproteobacteria</taxon>
        <taxon>Burkholderiales</taxon>
        <taxon>Oxalobacteraceae</taxon>
        <taxon>Glaciimonas</taxon>
    </lineage>
</organism>
<comment type="caution">
    <text evidence="1">The sequence shown here is derived from an EMBL/GenBank/DDBJ whole genome shotgun (WGS) entry which is preliminary data.</text>
</comment>
<dbReference type="EMBL" id="WINI01000004">
    <property type="protein sequence ID" value="MQR00789.1"/>
    <property type="molecule type" value="Genomic_DNA"/>
</dbReference>
<dbReference type="Proteomes" id="UP000451565">
    <property type="component" value="Unassembled WGS sequence"/>
</dbReference>
<accession>A0A843YLN8</accession>
<evidence type="ECO:0000313" key="1">
    <source>
        <dbReference type="EMBL" id="MQR00789.1"/>
    </source>
</evidence>
<gene>
    <name evidence="1" type="ORF">GEV47_08850</name>
</gene>
<dbReference type="CDD" id="cd16441">
    <property type="entry name" value="beta_Kdo_transferase_KpsS"/>
    <property type="match status" value="1"/>
</dbReference>
<dbReference type="GO" id="GO:0015774">
    <property type="term" value="P:polysaccharide transport"/>
    <property type="evidence" value="ECO:0007669"/>
    <property type="project" value="InterPro"/>
</dbReference>
<dbReference type="Pfam" id="PF05159">
    <property type="entry name" value="Capsule_synth"/>
    <property type="match status" value="1"/>
</dbReference>